<keyword evidence="4" id="KW-1185">Reference proteome</keyword>
<evidence type="ECO:0000313" key="3">
    <source>
        <dbReference type="EMBL" id="ARU03410.1"/>
    </source>
</evidence>
<feature type="region of interest" description="Disordered" evidence="1">
    <location>
        <begin position="1"/>
        <end position="42"/>
    </location>
</feature>
<gene>
    <name evidence="3" type="ORF">CCO03_00795</name>
</gene>
<dbReference type="AlphaFoldDB" id="A0A1Y0EIX1"/>
<proteinExistence type="predicted"/>
<dbReference type="Pfam" id="PF01796">
    <property type="entry name" value="OB_ChsH2_C"/>
    <property type="match status" value="1"/>
</dbReference>
<dbReference type="PANTHER" id="PTHR34075">
    <property type="entry name" value="BLR3430 PROTEIN"/>
    <property type="match status" value="1"/>
</dbReference>
<reference evidence="3 4" key="1">
    <citation type="submission" date="2017-05" db="EMBL/GenBank/DDBJ databases">
        <authorList>
            <person name="Song R."/>
            <person name="Chenine A.L."/>
            <person name="Ruprecht R.M."/>
        </authorList>
    </citation>
    <scope>NUCLEOTIDE SEQUENCE [LARGE SCALE GENOMIC DNA]</scope>
    <source>
        <strain evidence="3 4">DSM 26136</strain>
    </source>
</reference>
<evidence type="ECO:0000313" key="4">
    <source>
        <dbReference type="Proteomes" id="UP000196138"/>
    </source>
</evidence>
<accession>A0A1Y0EIX1</accession>
<name>A0A1Y0EIX1_9BURK</name>
<dbReference type="PANTHER" id="PTHR34075:SF5">
    <property type="entry name" value="BLR3430 PROTEIN"/>
    <property type="match status" value="1"/>
</dbReference>
<protein>
    <recommendedName>
        <fullName evidence="2">ChsH2 C-terminal OB-fold domain-containing protein</fullName>
    </recommendedName>
</protein>
<dbReference type="InterPro" id="IPR052513">
    <property type="entry name" value="Thioester_dehydratase-like"/>
</dbReference>
<dbReference type="Proteomes" id="UP000196138">
    <property type="component" value="Chromosome"/>
</dbReference>
<sequence length="153" mass="15910">MSPRSAQHGGPSMSSPMASAASPQPAGTPHITAPHAAPGASDWTQGTPVLRVDTCVACGFRTALRQRQCARCGGAVDSAPIAGPGRVWSHTVVHRGPTKDETRDGPYAIALVDLAEGVRVMTRAETDLAIGDPVQVTLREVQGRLLPYAVHAS</sequence>
<dbReference type="EMBL" id="CP021455">
    <property type="protein sequence ID" value="ARU03410.1"/>
    <property type="molecule type" value="Genomic_DNA"/>
</dbReference>
<dbReference type="InterPro" id="IPR012340">
    <property type="entry name" value="NA-bd_OB-fold"/>
</dbReference>
<evidence type="ECO:0000259" key="2">
    <source>
        <dbReference type="Pfam" id="PF01796"/>
    </source>
</evidence>
<feature type="compositionally biased region" description="Low complexity" evidence="1">
    <location>
        <begin position="11"/>
        <end position="25"/>
    </location>
</feature>
<dbReference type="SUPFAM" id="SSF50249">
    <property type="entry name" value="Nucleic acid-binding proteins"/>
    <property type="match status" value="1"/>
</dbReference>
<dbReference type="KEGG" id="cser:CCO03_00795"/>
<evidence type="ECO:0000256" key="1">
    <source>
        <dbReference type="SAM" id="MobiDB-lite"/>
    </source>
</evidence>
<organism evidence="3 4">
    <name type="scientific">Comamonas serinivorans</name>
    <dbReference type="NCBI Taxonomy" id="1082851"/>
    <lineage>
        <taxon>Bacteria</taxon>
        <taxon>Pseudomonadati</taxon>
        <taxon>Pseudomonadota</taxon>
        <taxon>Betaproteobacteria</taxon>
        <taxon>Burkholderiales</taxon>
        <taxon>Comamonadaceae</taxon>
        <taxon>Comamonas</taxon>
    </lineage>
</organism>
<feature type="domain" description="ChsH2 C-terminal OB-fold" evidence="2">
    <location>
        <begin position="80"/>
        <end position="138"/>
    </location>
</feature>
<dbReference type="InterPro" id="IPR002878">
    <property type="entry name" value="ChsH2_C"/>
</dbReference>